<comment type="caution">
    <text evidence="4">The sequence shown here is derived from an EMBL/GenBank/DDBJ whole genome shotgun (WGS) entry which is preliminary data.</text>
</comment>
<dbReference type="PANTHER" id="PTHR44269">
    <property type="entry name" value="DEHYDROGENASE/REDUCTASE SDR FAMILY MEMBER 7-RELATED"/>
    <property type="match status" value="1"/>
</dbReference>
<evidence type="ECO:0000313" key="5">
    <source>
        <dbReference type="Proteomes" id="UP000827092"/>
    </source>
</evidence>
<dbReference type="AlphaFoldDB" id="A0AAV6V8B4"/>
<comment type="similarity">
    <text evidence="2">Belongs to the short-chain dehydrogenases/reductases (SDR) family.</text>
</comment>
<evidence type="ECO:0000256" key="3">
    <source>
        <dbReference type="SAM" id="Phobius"/>
    </source>
</evidence>
<name>A0AAV6V8B4_9ARAC</name>
<evidence type="ECO:0000256" key="1">
    <source>
        <dbReference type="ARBA" id="ARBA00023002"/>
    </source>
</evidence>
<dbReference type="InterPro" id="IPR020904">
    <property type="entry name" value="Sc_DH/Rdtase_CS"/>
</dbReference>
<proteinExistence type="inferred from homology"/>
<evidence type="ECO:0008006" key="6">
    <source>
        <dbReference type="Google" id="ProtNLM"/>
    </source>
</evidence>
<dbReference type="PANTHER" id="PTHR44269:SF2">
    <property type="entry name" value="DEHYDROGENASE_REDUCTASE SDR FAMILY MEMBER 7"/>
    <property type="match status" value="1"/>
</dbReference>
<dbReference type="InterPro" id="IPR036291">
    <property type="entry name" value="NAD(P)-bd_dom_sf"/>
</dbReference>
<sequence>MDLFGVLASYGGICLVLFVIWYFLLTDCDTILALAESFGKKVSDFKGKVVWVTGASTGLGEAMSYELASVGAKLILTARSTDKLQKVREECIERSNGKLSKEDILILPFDISNLECHKANVQDAVNHFGKIDVLVNNAARYQVGEIIETDMSVDRAVFDINFFGPVSLTKLVIKQFLQQGAGHIVVISSIDGKFGVPSTASYAGTKHALQGYFDALHMEYKQKNISVTFVVPGIFSSSIFEKTITTKTDKILQKEYYHYECANMTSERCAHLALVASVNKLYESWIAYQPFLLMLWSAQYIPDIYKFIMSVIYNKKRLSELYAGKWPSDLPVWRPLFRKTTNRLK</sequence>
<accession>A0AAV6V8B4</accession>
<dbReference type="InterPro" id="IPR053011">
    <property type="entry name" value="SDR_family_member_7"/>
</dbReference>
<dbReference type="InterPro" id="IPR002347">
    <property type="entry name" value="SDR_fam"/>
</dbReference>
<protein>
    <recommendedName>
        <fullName evidence="6">Dehydrogenase/reductase SDR family member 7</fullName>
    </recommendedName>
</protein>
<evidence type="ECO:0000313" key="4">
    <source>
        <dbReference type="EMBL" id="KAG8191973.1"/>
    </source>
</evidence>
<keyword evidence="3" id="KW-0472">Membrane</keyword>
<keyword evidence="5" id="KW-1185">Reference proteome</keyword>
<feature type="transmembrane region" description="Helical" evidence="3">
    <location>
        <begin position="7"/>
        <end position="25"/>
    </location>
</feature>
<dbReference type="PRINTS" id="PR00081">
    <property type="entry name" value="GDHRDH"/>
</dbReference>
<dbReference type="EMBL" id="JAFNEN010000148">
    <property type="protein sequence ID" value="KAG8191973.1"/>
    <property type="molecule type" value="Genomic_DNA"/>
</dbReference>
<dbReference type="PROSITE" id="PS00061">
    <property type="entry name" value="ADH_SHORT"/>
    <property type="match status" value="1"/>
</dbReference>
<evidence type="ECO:0000256" key="2">
    <source>
        <dbReference type="RuleBase" id="RU000363"/>
    </source>
</evidence>
<organism evidence="4 5">
    <name type="scientific">Oedothorax gibbosus</name>
    <dbReference type="NCBI Taxonomy" id="931172"/>
    <lineage>
        <taxon>Eukaryota</taxon>
        <taxon>Metazoa</taxon>
        <taxon>Ecdysozoa</taxon>
        <taxon>Arthropoda</taxon>
        <taxon>Chelicerata</taxon>
        <taxon>Arachnida</taxon>
        <taxon>Araneae</taxon>
        <taxon>Araneomorphae</taxon>
        <taxon>Entelegynae</taxon>
        <taxon>Araneoidea</taxon>
        <taxon>Linyphiidae</taxon>
        <taxon>Erigoninae</taxon>
        <taxon>Oedothorax</taxon>
    </lineage>
</organism>
<dbReference type="Proteomes" id="UP000827092">
    <property type="component" value="Unassembled WGS sequence"/>
</dbReference>
<keyword evidence="1" id="KW-0560">Oxidoreductase</keyword>
<gene>
    <name evidence="4" type="ORF">JTE90_002244</name>
</gene>
<dbReference type="SUPFAM" id="SSF51735">
    <property type="entry name" value="NAD(P)-binding Rossmann-fold domains"/>
    <property type="match status" value="1"/>
</dbReference>
<keyword evidence="3" id="KW-0812">Transmembrane</keyword>
<reference evidence="4 5" key="1">
    <citation type="journal article" date="2022" name="Nat. Ecol. Evol.">
        <title>A masculinizing supergene underlies an exaggerated male reproductive morph in a spider.</title>
        <authorList>
            <person name="Hendrickx F."/>
            <person name="De Corte Z."/>
            <person name="Sonet G."/>
            <person name="Van Belleghem S.M."/>
            <person name="Kostlbacher S."/>
            <person name="Vangestel C."/>
        </authorList>
    </citation>
    <scope>NUCLEOTIDE SEQUENCE [LARGE SCALE GENOMIC DNA]</scope>
    <source>
        <strain evidence="4">W744_W776</strain>
    </source>
</reference>
<dbReference type="PRINTS" id="PR00080">
    <property type="entry name" value="SDRFAMILY"/>
</dbReference>
<keyword evidence="3" id="KW-1133">Transmembrane helix</keyword>
<dbReference type="GO" id="GO:0016491">
    <property type="term" value="F:oxidoreductase activity"/>
    <property type="evidence" value="ECO:0007669"/>
    <property type="project" value="UniProtKB-KW"/>
</dbReference>
<dbReference type="Gene3D" id="3.40.50.720">
    <property type="entry name" value="NAD(P)-binding Rossmann-like Domain"/>
    <property type="match status" value="1"/>
</dbReference>
<dbReference type="Pfam" id="PF00106">
    <property type="entry name" value="adh_short"/>
    <property type="match status" value="1"/>
</dbReference>